<evidence type="ECO:0000256" key="4">
    <source>
        <dbReference type="ARBA" id="ARBA00023163"/>
    </source>
</evidence>
<dbReference type="CDD" id="cd08422">
    <property type="entry name" value="PBP2_CrgA_like"/>
    <property type="match status" value="1"/>
</dbReference>
<dbReference type="GO" id="GO:0003700">
    <property type="term" value="F:DNA-binding transcription factor activity"/>
    <property type="evidence" value="ECO:0007669"/>
    <property type="project" value="InterPro"/>
</dbReference>
<reference evidence="6 7" key="1">
    <citation type="submission" date="2018-07" db="EMBL/GenBank/DDBJ databases">
        <title>Crenobacter cavernae sp. nov., isolated from a karst cave.</title>
        <authorList>
            <person name="Zhu H."/>
        </authorList>
    </citation>
    <scope>NUCLEOTIDE SEQUENCE [LARGE SCALE GENOMIC DNA]</scope>
    <source>
        <strain evidence="6 7">K1W11S-77</strain>
    </source>
</reference>
<dbReference type="GO" id="GO:0003677">
    <property type="term" value="F:DNA binding"/>
    <property type="evidence" value="ECO:0007669"/>
    <property type="project" value="UniProtKB-KW"/>
</dbReference>
<gene>
    <name evidence="6" type="ORF">DWG20_10155</name>
</gene>
<dbReference type="InterPro" id="IPR036388">
    <property type="entry name" value="WH-like_DNA-bd_sf"/>
</dbReference>
<dbReference type="Pfam" id="PF03466">
    <property type="entry name" value="LysR_substrate"/>
    <property type="match status" value="1"/>
</dbReference>
<dbReference type="SUPFAM" id="SSF53850">
    <property type="entry name" value="Periplasmic binding protein-like II"/>
    <property type="match status" value="1"/>
</dbReference>
<organism evidence="6 7">
    <name type="scientific">Crenobacter cavernae</name>
    <dbReference type="NCBI Taxonomy" id="2290923"/>
    <lineage>
        <taxon>Bacteria</taxon>
        <taxon>Pseudomonadati</taxon>
        <taxon>Pseudomonadota</taxon>
        <taxon>Betaproteobacteria</taxon>
        <taxon>Neisseriales</taxon>
        <taxon>Neisseriaceae</taxon>
        <taxon>Crenobacter</taxon>
    </lineage>
</organism>
<feature type="domain" description="HTH lysR-type" evidence="5">
    <location>
        <begin position="1"/>
        <end position="59"/>
    </location>
</feature>
<keyword evidence="4" id="KW-0804">Transcription</keyword>
<evidence type="ECO:0000256" key="1">
    <source>
        <dbReference type="ARBA" id="ARBA00009437"/>
    </source>
</evidence>
<evidence type="ECO:0000256" key="2">
    <source>
        <dbReference type="ARBA" id="ARBA00023015"/>
    </source>
</evidence>
<name>A0A345Y769_9NEIS</name>
<evidence type="ECO:0000313" key="7">
    <source>
        <dbReference type="Proteomes" id="UP000254537"/>
    </source>
</evidence>
<dbReference type="Pfam" id="PF00126">
    <property type="entry name" value="HTH_1"/>
    <property type="match status" value="1"/>
</dbReference>
<dbReference type="SUPFAM" id="SSF46785">
    <property type="entry name" value="Winged helix' DNA-binding domain"/>
    <property type="match status" value="1"/>
</dbReference>
<protein>
    <submittedName>
        <fullName evidence="6">LysR family transcriptional regulator</fullName>
    </submittedName>
</protein>
<proteinExistence type="inferred from homology"/>
<dbReference type="FunFam" id="3.40.190.290:FF:000001">
    <property type="entry name" value="Transcriptional regulator, LysR family"/>
    <property type="match status" value="1"/>
</dbReference>
<evidence type="ECO:0000256" key="3">
    <source>
        <dbReference type="ARBA" id="ARBA00023125"/>
    </source>
</evidence>
<dbReference type="Proteomes" id="UP000254537">
    <property type="component" value="Chromosome"/>
</dbReference>
<dbReference type="InterPro" id="IPR036390">
    <property type="entry name" value="WH_DNA-bd_sf"/>
</dbReference>
<accession>A0A345Y769</accession>
<dbReference type="OrthoDB" id="8705920at2"/>
<dbReference type="EMBL" id="CP031337">
    <property type="protein sequence ID" value="AXK39771.1"/>
    <property type="molecule type" value="Genomic_DNA"/>
</dbReference>
<evidence type="ECO:0000259" key="5">
    <source>
        <dbReference type="PROSITE" id="PS50931"/>
    </source>
</evidence>
<dbReference type="AlphaFoldDB" id="A0A345Y769"/>
<dbReference type="InterPro" id="IPR000847">
    <property type="entry name" value="LysR_HTH_N"/>
</dbReference>
<evidence type="ECO:0000313" key="6">
    <source>
        <dbReference type="EMBL" id="AXK39771.1"/>
    </source>
</evidence>
<dbReference type="Gene3D" id="1.10.10.10">
    <property type="entry name" value="Winged helix-like DNA-binding domain superfamily/Winged helix DNA-binding domain"/>
    <property type="match status" value="1"/>
</dbReference>
<dbReference type="Gene3D" id="3.40.190.290">
    <property type="match status" value="1"/>
</dbReference>
<dbReference type="RefSeq" id="WP_115433701.1">
    <property type="nucleotide sequence ID" value="NZ_CP031337.1"/>
</dbReference>
<dbReference type="PROSITE" id="PS50931">
    <property type="entry name" value="HTH_LYSR"/>
    <property type="match status" value="1"/>
</dbReference>
<dbReference type="PANTHER" id="PTHR30537:SF5">
    <property type="entry name" value="HTH-TYPE TRANSCRIPTIONAL ACTIVATOR TTDR-RELATED"/>
    <property type="match status" value="1"/>
</dbReference>
<sequence>MEKLGDLQLFCAAVEAGSLVAAGERLGASGAVVSKRLMKLEASLGVRLLQRTTRRLSTTPEGEAYYRRVRPLLDELAAADAELAAGRLAPSGVLRVTASASFGRRHVAGHLPAFLARYPQVDVQLTLTDTVLNLVDAGLDVAIRIGRPDEASWVARRLCPSRRVLVASSDYLARRGVPVSPADLADHDCLLLDAAAGARSQTWRFDGPDGPVAVKVAGRFSCNYGEAIGEACIAGGGVAIKAVWDVGGALADGRLVALLPDYALPAQQVYALYPSRRQLPAKVRAFVDFLSELYGDPPYWERGIGQQ</sequence>
<dbReference type="PANTHER" id="PTHR30537">
    <property type="entry name" value="HTH-TYPE TRANSCRIPTIONAL REGULATOR"/>
    <property type="match status" value="1"/>
</dbReference>
<dbReference type="KEGG" id="ccah:DWG20_10155"/>
<comment type="similarity">
    <text evidence="1">Belongs to the LysR transcriptional regulatory family.</text>
</comment>
<dbReference type="InterPro" id="IPR058163">
    <property type="entry name" value="LysR-type_TF_proteobact-type"/>
</dbReference>
<dbReference type="InterPro" id="IPR005119">
    <property type="entry name" value="LysR_subst-bd"/>
</dbReference>
<keyword evidence="3" id="KW-0238">DNA-binding</keyword>
<dbReference type="FunFam" id="1.10.10.10:FF:000001">
    <property type="entry name" value="LysR family transcriptional regulator"/>
    <property type="match status" value="1"/>
</dbReference>
<keyword evidence="2" id="KW-0805">Transcription regulation</keyword>